<keyword evidence="2" id="KW-1185">Reference proteome</keyword>
<dbReference type="EMBL" id="BAAANK010000012">
    <property type="protein sequence ID" value="GAA1846060.1"/>
    <property type="molecule type" value="Genomic_DNA"/>
</dbReference>
<dbReference type="PANTHER" id="PTHR10668:SF105">
    <property type="entry name" value="DEHYDROGENASE-RELATED"/>
    <property type="match status" value="1"/>
</dbReference>
<accession>A0ABN2N0A9</accession>
<name>A0ABN2N0A9_9MICO</name>
<gene>
    <name evidence="1" type="ORF">GCM10009750_35490</name>
</gene>
<dbReference type="Gene3D" id="3.90.660.50">
    <property type="match status" value="1"/>
</dbReference>
<dbReference type="Proteomes" id="UP001501746">
    <property type="component" value="Unassembled WGS sequence"/>
</dbReference>
<organism evidence="1 2">
    <name type="scientific">Agromyces salentinus</name>
    <dbReference type="NCBI Taxonomy" id="269421"/>
    <lineage>
        <taxon>Bacteria</taxon>
        <taxon>Bacillati</taxon>
        <taxon>Actinomycetota</taxon>
        <taxon>Actinomycetes</taxon>
        <taxon>Micrococcales</taxon>
        <taxon>Microbacteriaceae</taxon>
        <taxon>Agromyces</taxon>
    </lineage>
</organism>
<dbReference type="PRINTS" id="PR00411">
    <property type="entry name" value="PNDRDTASEI"/>
</dbReference>
<reference evidence="1 2" key="1">
    <citation type="journal article" date="2019" name="Int. J. Syst. Evol. Microbiol.">
        <title>The Global Catalogue of Microorganisms (GCM) 10K type strain sequencing project: providing services to taxonomists for standard genome sequencing and annotation.</title>
        <authorList>
            <consortium name="The Broad Institute Genomics Platform"/>
            <consortium name="The Broad Institute Genome Sequencing Center for Infectious Disease"/>
            <person name="Wu L."/>
            <person name="Ma J."/>
        </authorList>
    </citation>
    <scope>NUCLEOTIDE SEQUENCE [LARGE SCALE GENOMIC DNA]</scope>
    <source>
        <strain evidence="1 2">JCM 14323</strain>
    </source>
</reference>
<evidence type="ECO:0000313" key="2">
    <source>
        <dbReference type="Proteomes" id="UP001501746"/>
    </source>
</evidence>
<protein>
    <submittedName>
        <fullName evidence="1">NAD(P)/FAD-dependent oxidoreductase</fullName>
    </submittedName>
</protein>
<sequence>MTDADAVVVGAGPNGLAAAVTLARAGLRVHVLERDDTIGGGARTKELTLPGFRHDVCSAVHPMALASRFFREFQLGRRIELRHPEAAYGHPLDGGRAAVAYRDLDRTAAGLGRDGPAYRRLMAPLVDRADGVAAFTGSNLLGVPPDPLTAVRFGLRALEQGSPLWNLRFAEDAAPAMLTGVAAHTILPLPGLAPAGAGLALATYAHARGWPIPVGGSQAIVDALADDLRAHGGTITTGVEVADLAQLPRARATVFDVTPKALLAIAGDRMPHAYARALGRFAYGNGVAKVDFALSGPVPWTNPELRSVGTVHVGGTRAEIARAERDVARGRHAASPYVLVAQPSIIDGTRAPEGAQVLWAYTHVPRGSGLDQREAVTAQLERFAPGFRDLILAAAGRTAMQMEQYDPNYVLGDIASGAPTIGQLLRRPVVSTDPWRTPIEGVFLASASTPPGPGVTGLNGWYAARSALRHRFGIRALPNLSLD</sequence>
<dbReference type="RefSeq" id="WP_157428468.1">
    <property type="nucleotide sequence ID" value="NZ_BAAANK010000012.1"/>
</dbReference>
<evidence type="ECO:0000313" key="1">
    <source>
        <dbReference type="EMBL" id="GAA1846060.1"/>
    </source>
</evidence>
<dbReference type="SUPFAM" id="SSF51905">
    <property type="entry name" value="FAD/NAD(P)-binding domain"/>
    <property type="match status" value="1"/>
</dbReference>
<dbReference type="PANTHER" id="PTHR10668">
    <property type="entry name" value="PHYTOENE DEHYDROGENASE"/>
    <property type="match status" value="1"/>
</dbReference>
<dbReference type="Gene3D" id="3.50.50.60">
    <property type="entry name" value="FAD/NAD(P)-binding domain"/>
    <property type="match status" value="2"/>
</dbReference>
<comment type="caution">
    <text evidence="1">The sequence shown here is derived from an EMBL/GenBank/DDBJ whole genome shotgun (WGS) entry which is preliminary data.</text>
</comment>
<dbReference type="InterPro" id="IPR036188">
    <property type="entry name" value="FAD/NAD-bd_sf"/>
</dbReference>
<proteinExistence type="predicted"/>
<dbReference type="Pfam" id="PF13450">
    <property type="entry name" value="NAD_binding_8"/>
    <property type="match status" value="1"/>
</dbReference>